<evidence type="ECO:0000256" key="1">
    <source>
        <dbReference type="ARBA" id="ARBA00010980"/>
    </source>
</evidence>
<gene>
    <name evidence="3" type="ORF">Gohar_028220</name>
</gene>
<sequence length="122" mass="13137">MVADLIDNASNPKPGTLCHAVTQNGPLWITFKVSMTIKLEQELSVTSDRTVDARGANVEICNGAGITIQFAKNIIIHGLHIHHIVPANGGKIKDGENHDGLWNASDVMLLGGSDYYSADKKM</sequence>
<reference evidence="3 4" key="1">
    <citation type="journal article" date="2019" name="Genome Biol. Evol.">
        <title>Insights into the evolution of the New World diploid cottons (Gossypium, subgenus Houzingenia) based on genome sequencing.</title>
        <authorList>
            <person name="Grover C.E."/>
            <person name="Arick M.A. 2nd"/>
            <person name="Thrash A."/>
            <person name="Conover J.L."/>
            <person name="Sanders W.S."/>
            <person name="Peterson D.G."/>
            <person name="Frelichowski J.E."/>
            <person name="Scheffler J.A."/>
            <person name="Scheffler B.E."/>
            <person name="Wendel J.F."/>
        </authorList>
    </citation>
    <scope>NUCLEOTIDE SEQUENCE [LARGE SCALE GENOMIC DNA]</scope>
    <source>
        <strain evidence="3">0</strain>
        <tissue evidence="3">Leaf</tissue>
    </source>
</reference>
<evidence type="ECO:0000313" key="3">
    <source>
        <dbReference type="EMBL" id="MBA0819064.1"/>
    </source>
</evidence>
<comment type="caution">
    <text evidence="3">The sequence shown here is derived from an EMBL/GenBank/DDBJ whole genome shotgun (WGS) entry which is preliminary data.</text>
</comment>
<dbReference type="PANTHER" id="PTHR31683:SF208">
    <property type="entry name" value="PECTATE LYASE"/>
    <property type="match status" value="1"/>
</dbReference>
<comment type="similarity">
    <text evidence="1">Belongs to the polysaccharide lyase 1 family.</text>
</comment>
<dbReference type="AlphaFoldDB" id="A0A7J9IBR1"/>
<dbReference type="EMBL" id="JABFAD010327626">
    <property type="protein sequence ID" value="MBA0819064.1"/>
    <property type="molecule type" value="Genomic_DNA"/>
</dbReference>
<dbReference type="PRINTS" id="PR00807">
    <property type="entry name" value="AMBALLERGEN"/>
</dbReference>
<keyword evidence="4" id="KW-1185">Reference proteome</keyword>
<dbReference type="InterPro" id="IPR011050">
    <property type="entry name" value="Pectin_lyase_fold/virulence"/>
</dbReference>
<organism evidence="3 4">
    <name type="scientific">Gossypium harknessii</name>
    <dbReference type="NCBI Taxonomy" id="34285"/>
    <lineage>
        <taxon>Eukaryota</taxon>
        <taxon>Viridiplantae</taxon>
        <taxon>Streptophyta</taxon>
        <taxon>Embryophyta</taxon>
        <taxon>Tracheophyta</taxon>
        <taxon>Spermatophyta</taxon>
        <taxon>Magnoliopsida</taxon>
        <taxon>eudicotyledons</taxon>
        <taxon>Gunneridae</taxon>
        <taxon>Pentapetalae</taxon>
        <taxon>rosids</taxon>
        <taxon>malvids</taxon>
        <taxon>Malvales</taxon>
        <taxon>Malvaceae</taxon>
        <taxon>Malvoideae</taxon>
        <taxon>Gossypium</taxon>
    </lineage>
</organism>
<dbReference type="OrthoDB" id="1738612at2759"/>
<dbReference type="SUPFAM" id="SSF51126">
    <property type="entry name" value="Pectin lyase-like"/>
    <property type="match status" value="1"/>
</dbReference>
<accession>A0A7J9IBR1</accession>
<dbReference type="InterPro" id="IPR045032">
    <property type="entry name" value="PEL"/>
</dbReference>
<dbReference type="InterPro" id="IPR018082">
    <property type="entry name" value="AmbAllergen"/>
</dbReference>
<evidence type="ECO:0000313" key="4">
    <source>
        <dbReference type="Proteomes" id="UP000593560"/>
    </source>
</evidence>
<protein>
    <recommendedName>
        <fullName evidence="5">Pectate lyase</fullName>
    </recommendedName>
</protein>
<keyword evidence="2" id="KW-0732">Signal</keyword>
<evidence type="ECO:0008006" key="5">
    <source>
        <dbReference type="Google" id="ProtNLM"/>
    </source>
</evidence>
<evidence type="ECO:0000256" key="2">
    <source>
        <dbReference type="ARBA" id="ARBA00022729"/>
    </source>
</evidence>
<name>A0A7J9IBR1_9ROSI</name>
<dbReference type="InterPro" id="IPR012334">
    <property type="entry name" value="Pectin_lyas_fold"/>
</dbReference>
<dbReference type="Proteomes" id="UP000593560">
    <property type="component" value="Unassembled WGS sequence"/>
</dbReference>
<dbReference type="GO" id="GO:0030570">
    <property type="term" value="F:pectate lyase activity"/>
    <property type="evidence" value="ECO:0007669"/>
    <property type="project" value="InterPro"/>
</dbReference>
<proteinExistence type="inferred from homology"/>
<dbReference type="PANTHER" id="PTHR31683">
    <property type="entry name" value="PECTATE LYASE 18-RELATED"/>
    <property type="match status" value="1"/>
</dbReference>
<dbReference type="Gene3D" id="2.160.20.10">
    <property type="entry name" value="Single-stranded right-handed beta-helix, Pectin lyase-like"/>
    <property type="match status" value="1"/>
</dbReference>